<sequence>MSHRLCQEPAGRAAAAGLRCGEAGSKGSQARYPVEESPGSMMTRWRLTAAGGDPRESATENIPPAYAASQLRRGKGEKVR</sequence>
<proteinExistence type="predicted"/>
<dbReference type="KEGG" id="hdt:HYPDE_23688"/>
<dbReference type="HOGENOM" id="CLU_2584970_0_0_5"/>
<gene>
    <name evidence="2" type="ORF">HYPDE_23688</name>
</gene>
<accession>N0B0J6</accession>
<dbReference type="EMBL" id="CP005587">
    <property type="protein sequence ID" value="AGK56423.1"/>
    <property type="molecule type" value="Genomic_DNA"/>
</dbReference>
<dbReference type="AlphaFoldDB" id="N0B0J6"/>
<feature type="region of interest" description="Disordered" evidence="1">
    <location>
        <begin position="21"/>
        <end position="80"/>
    </location>
</feature>
<reference evidence="2 3" key="1">
    <citation type="journal article" date="2013" name="Genome Announc.">
        <title>Genome sequences for three denitrifying bacterial strains isolated from a uranium- and nitrate-contaminated subsurface environment.</title>
        <authorList>
            <person name="Venkatramanan R."/>
            <person name="Prakash O."/>
            <person name="Woyke T."/>
            <person name="Chain P."/>
            <person name="Goodwin L.A."/>
            <person name="Watson D."/>
            <person name="Brooks S."/>
            <person name="Kostka J.E."/>
            <person name="Green S.J."/>
        </authorList>
    </citation>
    <scope>NUCLEOTIDE SEQUENCE [LARGE SCALE GENOMIC DNA]</scope>
    <source>
        <strain evidence="2 3">1NES1</strain>
    </source>
</reference>
<evidence type="ECO:0000313" key="3">
    <source>
        <dbReference type="Proteomes" id="UP000005952"/>
    </source>
</evidence>
<name>N0B0J6_9HYPH</name>
<dbReference type="Proteomes" id="UP000005952">
    <property type="component" value="Chromosome"/>
</dbReference>
<protein>
    <submittedName>
        <fullName evidence="2">Uncharacterized protein</fullName>
    </submittedName>
</protein>
<organism evidence="2 3">
    <name type="scientific">Hyphomicrobium denitrificans 1NES1</name>
    <dbReference type="NCBI Taxonomy" id="670307"/>
    <lineage>
        <taxon>Bacteria</taxon>
        <taxon>Pseudomonadati</taxon>
        <taxon>Pseudomonadota</taxon>
        <taxon>Alphaproteobacteria</taxon>
        <taxon>Hyphomicrobiales</taxon>
        <taxon>Hyphomicrobiaceae</taxon>
        <taxon>Hyphomicrobium</taxon>
    </lineage>
</organism>
<keyword evidence="3" id="KW-1185">Reference proteome</keyword>
<evidence type="ECO:0000256" key="1">
    <source>
        <dbReference type="SAM" id="MobiDB-lite"/>
    </source>
</evidence>
<evidence type="ECO:0000313" key="2">
    <source>
        <dbReference type="EMBL" id="AGK56423.1"/>
    </source>
</evidence>